<proteinExistence type="inferred from homology"/>
<dbReference type="GO" id="GO:0035251">
    <property type="term" value="F:UDP-glucosyltransferase activity"/>
    <property type="evidence" value="ECO:0007669"/>
    <property type="project" value="TreeGrafter"/>
</dbReference>
<name>A0AAV6J5G9_9ERIC</name>
<evidence type="ECO:0000313" key="3">
    <source>
        <dbReference type="Proteomes" id="UP000823749"/>
    </source>
</evidence>
<keyword evidence="3" id="KW-1185">Reference proteome</keyword>
<dbReference type="SUPFAM" id="SSF53756">
    <property type="entry name" value="UDP-Glycosyltransferase/glycogen phosphorylase"/>
    <property type="match status" value="1"/>
</dbReference>
<sequence length="123" mass="13604">MLIIEFLIFPYPTPGHIMPLLDLAHQLSICGLTIIVLVTPKNLSILRPLLIAHPSITPLVLPFPPHPSLPSDAKNVKDLSPAAFPAIMHFMRQLHAPIIQWFRAHPLLPVAIISDMFFGGPTN</sequence>
<protein>
    <submittedName>
        <fullName evidence="2">Uncharacterized protein</fullName>
    </submittedName>
</protein>
<gene>
    <name evidence="2" type="ORF">RHGRI_023968</name>
</gene>
<dbReference type="AlphaFoldDB" id="A0AAV6J5G9"/>
<organism evidence="2 3">
    <name type="scientific">Rhododendron griersonianum</name>
    <dbReference type="NCBI Taxonomy" id="479676"/>
    <lineage>
        <taxon>Eukaryota</taxon>
        <taxon>Viridiplantae</taxon>
        <taxon>Streptophyta</taxon>
        <taxon>Embryophyta</taxon>
        <taxon>Tracheophyta</taxon>
        <taxon>Spermatophyta</taxon>
        <taxon>Magnoliopsida</taxon>
        <taxon>eudicotyledons</taxon>
        <taxon>Gunneridae</taxon>
        <taxon>Pentapetalae</taxon>
        <taxon>asterids</taxon>
        <taxon>Ericales</taxon>
        <taxon>Ericaceae</taxon>
        <taxon>Ericoideae</taxon>
        <taxon>Rhodoreae</taxon>
        <taxon>Rhododendron</taxon>
    </lineage>
</organism>
<dbReference type="PANTHER" id="PTHR48047">
    <property type="entry name" value="GLYCOSYLTRANSFERASE"/>
    <property type="match status" value="1"/>
</dbReference>
<evidence type="ECO:0000313" key="2">
    <source>
        <dbReference type="EMBL" id="KAG5536376.1"/>
    </source>
</evidence>
<comment type="similarity">
    <text evidence="1">Belongs to the UDP-glycosyltransferase family.</text>
</comment>
<dbReference type="EMBL" id="JACTNZ010000008">
    <property type="protein sequence ID" value="KAG5536376.1"/>
    <property type="molecule type" value="Genomic_DNA"/>
</dbReference>
<comment type="caution">
    <text evidence="2">The sequence shown here is derived from an EMBL/GenBank/DDBJ whole genome shotgun (WGS) entry which is preliminary data.</text>
</comment>
<reference evidence="2" key="1">
    <citation type="submission" date="2020-08" db="EMBL/GenBank/DDBJ databases">
        <title>Plant Genome Project.</title>
        <authorList>
            <person name="Zhang R.-G."/>
        </authorList>
    </citation>
    <scope>NUCLEOTIDE SEQUENCE</scope>
    <source>
        <strain evidence="2">WSP0</strain>
        <tissue evidence="2">Leaf</tissue>
    </source>
</reference>
<accession>A0AAV6J5G9</accession>
<evidence type="ECO:0000256" key="1">
    <source>
        <dbReference type="ARBA" id="ARBA00009995"/>
    </source>
</evidence>
<dbReference type="Gene3D" id="3.40.50.2000">
    <property type="entry name" value="Glycogen Phosphorylase B"/>
    <property type="match status" value="1"/>
</dbReference>
<dbReference type="PANTHER" id="PTHR48047:SF8">
    <property type="entry name" value="FLAVONOL 3-O-GLUCOSYLTRANSFERASE UGT89B1"/>
    <property type="match status" value="1"/>
</dbReference>
<dbReference type="Proteomes" id="UP000823749">
    <property type="component" value="Chromosome 8"/>
</dbReference>